<feature type="compositionally biased region" description="Low complexity" evidence="7">
    <location>
        <begin position="22"/>
        <end position="32"/>
    </location>
</feature>
<evidence type="ECO:0000256" key="6">
    <source>
        <dbReference type="ARBA" id="ARBA00023136"/>
    </source>
</evidence>
<dbReference type="InterPro" id="IPR027417">
    <property type="entry name" value="P-loop_NTPase"/>
</dbReference>
<dbReference type="Pfam" id="PF00005">
    <property type="entry name" value="ABC_tran"/>
    <property type="match status" value="1"/>
</dbReference>
<dbReference type="Proteomes" id="UP001478817">
    <property type="component" value="Unassembled WGS sequence"/>
</dbReference>
<feature type="domain" description="ABC transmembrane type-1" evidence="10">
    <location>
        <begin position="65"/>
        <end position="359"/>
    </location>
</feature>
<comment type="caution">
    <text evidence="11">The sequence shown here is derived from an EMBL/GenBank/DDBJ whole genome shotgun (WGS) entry which is preliminary data.</text>
</comment>
<dbReference type="InterPro" id="IPR039421">
    <property type="entry name" value="Type_1_exporter"/>
</dbReference>
<organism evidence="11 12">
    <name type="scientific">Paratractidigestivibacter faecalis</name>
    <dbReference type="NCBI Taxonomy" id="2292441"/>
    <lineage>
        <taxon>Bacteria</taxon>
        <taxon>Bacillati</taxon>
        <taxon>Actinomycetota</taxon>
        <taxon>Coriobacteriia</taxon>
        <taxon>Coriobacteriales</taxon>
        <taxon>Atopobiaceae</taxon>
        <taxon>Paratractidigestivibacter</taxon>
    </lineage>
</organism>
<dbReference type="PROSITE" id="PS00211">
    <property type="entry name" value="ABC_TRANSPORTER_1"/>
    <property type="match status" value="1"/>
</dbReference>
<evidence type="ECO:0000256" key="2">
    <source>
        <dbReference type="ARBA" id="ARBA00022692"/>
    </source>
</evidence>
<feature type="domain" description="ABC transporter" evidence="9">
    <location>
        <begin position="394"/>
        <end position="628"/>
    </location>
</feature>
<evidence type="ECO:0000256" key="1">
    <source>
        <dbReference type="ARBA" id="ARBA00004651"/>
    </source>
</evidence>
<dbReference type="Gene3D" id="1.20.1560.10">
    <property type="entry name" value="ABC transporter type 1, transmembrane domain"/>
    <property type="match status" value="1"/>
</dbReference>
<dbReference type="InterPro" id="IPR003439">
    <property type="entry name" value="ABC_transporter-like_ATP-bd"/>
</dbReference>
<keyword evidence="12" id="KW-1185">Reference proteome</keyword>
<keyword evidence="2 8" id="KW-0812">Transmembrane</keyword>
<dbReference type="PANTHER" id="PTHR43394:SF1">
    <property type="entry name" value="ATP-BINDING CASSETTE SUB-FAMILY B MEMBER 10, MITOCHONDRIAL"/>
    <property type="match status" value="1"/>
</dbReference>
<dbReference type="InterPro" id="IPR017871">
    <property type="entry name" value="ABC_transporter-like_CS"/>
</dbReference>
<dbReference type="RefSeq" id="WP_349181661.1">
    <property type="nucleotide sequence ID" value="NZ_JBBNGS010000003.1"/>
</dbReference>
<keyword evidence="6 8" id="KW-0472">Membrane</keyword>
<protein>
    <submittedName>
        <fullName evidence="11">ABC transporter ATP-binding protein</fullName>
    </submittedName>
</protein>
<proteinExistence type="predicted"/>
<dbReference type="SUPFAM" id="SSF52540">
    <property type="entry name" value="P-loop containing nucleoside triphosphate hydrolases"/>
    <property type="match status" value="1"/>
</dbReference>
<evidence type="ECO:0000259" key="9">
    <source>
        <dbReference type="PROSITE" id="PS50893"/>
    </source>
</evidence>
<dbReference type="PANTHER" id="PTHR43394">
    <property type="entry name" value="ATP-DEPENDENT PERMEASE MDL1, MITOCHONDRIAL"/>
    <property type="match status" value="1"/>
</dbReference>
<reference evidence="11 12" key="1">
    <citation type="submission" date="2024-04" db="EMBL/GenBank/DDBJ databases">
        <title>Human intestinal bacterial collection.</title>
        <authorList>
            <person name="Pauvert C."/>
            <person name="Hitch T.C.A."/>
            <person name="Clavel T."/>
        </authorList>
    </citation>
    <scope>NUCLEOTIDE SEQUENCE [LARGE SCALE GENOMIC DNA]</scope>
    <source>
        <strain evidence="11 12">CLA-AA-H197</strain>
    </source>
</reference>
<evidence type="ECO:0000259" key="10">
    <source>
        <dbReference type="PROSITE" id="PS50929"/>
    </source>
</evidence>
<keyword evidence="5 8" id="KW-1133">Transmembrane helix</keyword>
<sequence length="631" mass="68106">MTSKREEARERGALLDEKDMVDGAVAADAAPADPAPDEESEVPTDAATTARRLWEAAAGQRWRVVVAAASAVAYVCFSLAAPAYSAGLVDLLWANIQEAFAAGTGFVVTLDNGGTQILTFLGIWTAAWVFYTVQSLVMASFAERLNLGLRRQISAKVGRLPLSYYDAHQPGDTISRATNDLDKVSEVLQRGLLQLLISVVTLVGATIMMARYNLALTGVFLVFAVASFVLTKVVSARTLVYASERQASLGRLTGKVEEAYSGRAVIKSFGRDDASAAEIAEAAEAFARTSERMDFVTNAISPAIRFLTRLAQVGIGLLAGGMLVAGQLTVGVFQAFFQYVTQATEPLTQLSLTVNQLQGALAAAERVFRLLDEPEVEPDPAEPLRPAEPVRGQVAFEHVRFGYDPARPLMHDVSLVAEPGQKVAIVGATGAGKTTLINLLMRFYEVDGGRITLDGVDTRQMTRADLRRQFGMVLQDAWLFEGSIAQNIAYGHPGATREEVEAAARAAHVDFFVRTLPQGYDTQISNDGENISQGQRQLLTIARAMLCDPAILILDEATSSVDTRTEQAIVRAMEAIMENRTSFVIAHRLSTIVDADLILVMDHGTIIEQGTHAELLAAGGTYAELYRSQFA</sequence>
<evidence type="ECO:0000256" key="8">
    <source>
        <dbReference type="SAM" id="Phobius"/>
    </source>
</evidence>
<keyword evidence="3" id="KW-0547">Nucleotide-binding</keyword>
<comment type="subcellular location">
    <subcellularLocation>
        <location evidence="1">Cell membrane</location>
        <topology evidence="1">Multi-pass membrane protein</topology>
    </subcellularLocation>
</comment>
<name>A0ABV1IE87_9ACTN</name>
<feature type="region of interest" description="Disordered" evidence="7">
    <location>
        <begin position="1"/>
        <end position="46"/>
    </location>
</feature>
<evidence type="ECO:0000313" key="11">
    <source>
        <dbReference type="EMBL" id="MEQ2637227.1"/>
    </source>
</evidence>
<dbReference type="PROSITE" id="PS50929">
    <property type="entry name" value="ABC_TM1F"/>
    <property type="match status" value="1"/>
</dbReference>
<evidence type="ECO:0000256" key="3">
    <source>
        <dbReference type="ARBA" id="ARBA00022741"/>
    </source>
</evidence>
<feature type="transmembrane region" description="Helical" evidence="8">
    <location>
        <begin position="62"/>
        <end position="84"/>
    </location>
</feature>
<dbReference type="InterPro" id="IPR036640">
    <property type="entry name" value="ABC1_TM_sf"/>
</dbReference>
<keyword evidence="4 11" id="KW-0067">ATP-binding</keyword>
<dbReference type="EMBL" id="JBBNGS010000003">
    <property type="protein sequence ID" value="MEQ2637227.1"/>
    <property type="molecule type" value="Genomic_DNA"/>
</dbReference>
<gene>
    <name evidence="11" type="ORF">AAAT05_02535</name>
</gene>
<dbReference type="Pfam" id="PF00664">
    <property type="entry name" value="ABC_membrane"/>
    <property type="match status" value="1"/>
</dbReference>
<feature type="compositionally biased region" description="Basic and acidic residues" evidence="7">
    <location>
        <begin position="1"/>
        <end position="21"/>
    </location>
</feature>
<dbReference type="PROSITE" id="PS50893">
    <property type="entry name" value="ABC_TRANSPORTER_2"/>
    <property type="match status" value="1"/>
</dbReference>
<evidence type="ECO:0000313" key="12">
    <source>
        <dbReference type="Proteomes" id="UP001478817"/>
    </source>
</evidence>
<dbReference type="CDD" id="cd03254">
    <property type="entry name" value="ABCC_Glucan_exporter_like"/>
    <property type="match status" value="1"/>
</dbReference>
<accession>A0ABV1IE87</accession>
<evidence type="ECO:0000256" key="5">
    <source>
        <dbReference type="ARBA" id="ARBA00022989"/>
    </source>
</evidence>
<feature type="transmembrane region" description="Helical" evidence="8">
    <location>
        <begin position="117"/>
        <end position="142"/>
    </location>
</feature>
<dbReference type="GO" id="GO:0005524">
    <property type="term" value="F:ATP binding"/>
    <property type="evidence" value="ECO:0007669"/>
    <property type="project" value="UniProtKB-KW"/>
</dbReference>
<dbReference type="Gene3D" id="3.40.50.300">
    <property type="entry name" value="P-loop containing nucleotide triphosphate hydrolases"/>
    <property type="match status" value="1"/>
</dbReference>
<dbReference type="InterPro" id="IPR011527">
    <property type="entry name" value="ABC1_TM_dom"/>
</dbReference>
<evidence type="ECO:0000256" key="4">
    <source>
        <dbReference type="ARBA" id="ARBA00022840"/>
    </source>
</evidence>
<dbReference type="SUPFAM" id="SSF90123">
    <property type="entry name" value="ABC transporter transmembrane region"/>
    <property type="match status" value="1"/>
</dbReference>
<feature type="transmembrane region" description="Helical" evidence="8">
    <location>
        <begin position="216"/>
        <end position="235"/>
    </location>
</feature>
<evidence type="ECO:0000256" key="7">
    <source>
        <dbReference type="SAM" id="MobiDB-lite"/>
    </source>
</evidence>
<dbReference type="SMART" id="SM00382">
    <property type="entry name" value="AAA"/>
    <property type="match status" value="1"/>
</dbReference>
<dbReference type="CDD" id="cd18547">
    <property type="entry name" value="ABC_6TM_Tm288_like"/>
    <property type="match status" value="1"/>
</dbReference>
<dbReference type="InterPro" id="IPR003593">
    <property type="entry name" value="AAA+_ATPase"/>
</dbReference>
<feature type="transmembrane region" description="Helical" evidence="8">
    <location>
        <begin position="192"/>
        <end position="210"/>
    </location>
</feature>
<feature type="transmembrane region" description="Helical" evidence="8">
    <location>
        <begin position="315"/>
        <end position="337"/>
    </location>
</feature>